<evidence type="ECO:0000313" key="2">
    <source>
        <dbReference type="EMBL" id="SHK48915.1"/>
    </source>
</evidence>
<dbReference type="Pfam" id="PF01476">
    <property type="entry name" value="LysM"/>
    <property type="match status" value="1"/>
</dbReference>
<dbReference type="PROSITE" id="PS51782">
    <property type="entry name" value="LYSM"/>
    <property type="match status" value="1"/>
</dbReference>
<protein>
    <recommendedName>
        <fullName evidence="1">LysM domain-containing protein</fullName>
    </recommendedName>
</protein>
<keyword evidence="3" id="KW-1185">Reference proteome</keyword>
<dbReference type="STRING" id="1123349.SAMN02744037_02446"/>
<feature type="domain" description="LysM" evidence="1">
    <location>
        <begin position="464"/>
        <end position="508"/>
    </location>
</feature>
<dbReference type="InterPro" id="IPR018392">
    <property type="entry name" value="LysM"/>
</dbReference>
<dbReference type="CDD" id="cd00118">
    <property type="entry name" value="LysM"/>
    <property type="match status" value="1"/>
</dbReference>
<dbReference type="SMART" id="SM00257">
    <property type="entry name" value="LysM"/>
    <property type="match status" value="1"/>
</dbReference>
<accession>A0A1M6SW25</accession>
<dbReference type="Proteomes" id="UP000242497">
    <property type="component" value="Unassembled WGS sequence"/>
</dbReference>
<dbReference type="InterPro" id="IPR024300">
    <property type="entry name" value="SipL_SPOCS_dom"/>
</dbReference>
<evidence type="ECO:0000313" key="3">
    <source>
        <dbReference type="Proteomes" id="UP000242497"/>
    </source>
</evidence>
<proteinExistence type="predicted"/>
<organism evidence="2 3">
    <name type="scientific">Tepidibacter formicigenes DSM 15518</name>
    <dbReference type="NCBI Taxonomy" id="1123349"/>
    <lineage>
        <taxon>Bacteria</taxon>
        <taxon>Bacillati</taxon>
        <taxon>Bacillota</taxon>
        <taxon>Clostridia</taxon>
        <taxon>Peptostreptococcales</taxon>
        <taxon>Peptostreptococcaceae</taxon>
        <taxon>Tepidibacter</taxon>
    </lineage>
</organism>
<dbReference type="Gene3D" id="3.10.350.10">
    <property type="entry name" value="LysM domain"/>
    <property type="match status" value="1"/>
</dbReference>
<sequence length="516" mass="59372">MDLIKDIIKLDNRINFSRFQTFLESEVLVPDIKEDVFEIIKTEGYISLKKEDIMEGKIILRGDLNYNVIYITQDKKISNLYGKLELNEVIEKDDITSDMKSILIGDIEHIDCSIINERKIKLGCLVNIKGSLFGRDKIDIVRDITGLDDIQTHRKEIHYEDIVGVEKGESIVKEIISLGENEDIESIISLNPKVKLKETRLSDNKVILGGVVELNPVALSREGDILKLKDNNIEFTQFIEVPGVVEGMKEDAYVELIDFKFDLKEDEEGKCNLLEVDSTVKSRVKVSENITREILEDAYCPYKGLKLDDKCLNLNKLVDFRVEDFVVSESIQNDREDIEIKEILNIDTKVFVTDNFIMENKNTLEGIIHVDILYTPVEGLRPVYTITEEIPFKYSIDLNNTKESMQSYVKIDLEEIDYNLQKNEIDIKIKCKSNFEVVESIESKFIVNGELQGNLDLSSRPSITIYIAKEGETLWDVAKRYNTTLEELAQTNEIDKEEKLKEGQYLIIEKKVVTEI</sequence>
<dbReference type="SUPFAM" id="SSF54106">
    <property type="entry name" value="LysM domain"/>
    <property type="match status" value="1"/>
</dbReference>
<dbReference type="InterPro" id="IPR036779">
    <property type="entry name" value="LysM_dom_sf"/>
</dbReference>
<gene>
    <name evidence="2" type="ORF">SAMN02744037_02446</name>
</gene>
<dbReference type="RefSeq" id="WP_072890400.1">
    <property type="nucleotide sequence ID" value="NZ_FRAE01000078.1"/>
</dbReference>
<dbReference type="Pfam" id="PF12673">
    <property type="entry name" value="SipL"/>
    <property type="match status" value="3"/>
</dbReference>
<reference evidence="3" key="1">
    <citation type="submission" date="2016-11" db="EMBL/GenBank/DDBJ databases">
        <authorList>
            <person name="Varghese N."/>
            <person name="Submissions S."/>
        </authorList>
    </citation>
    <scope>NUCLEOTIDE SEQUENCE [LARGE SCALE GENOMIC DNA]</scope>
    <source>
        <strain evidence="3">DSM 15518</strain>
    </source>
</reference>
<name>A0A1M6SW25_9FIRM</name>
<dbReference type="EMBL" id="FRAE01000078">
    <property type="protein sequence ID" value="SHK48915.1"/>
    <property type="molecule type" value="Genomic_DNA"/>
</dbReference>
<dbReference type="AlphaFoldDB" id="A0A1M6SW25"/>
<evidence type="ECO:0000259" key="1">
    <source>
        <dbReference type="PROSITE" id="PS51782"/>
    </source>
</evidence>